<dbReference type="InterPro" id="IPR000571">
    <property type="entry name" value="Znf_CCCH"/>
</dbReference>
<dbReference type="GO" id="GO:0003677">
    <property type="term" value="F:DNA binding"/>
    <property type="evidence" value="ECO:0007669"/>
    <property type="project" value="UniProtKB-KW"/>
</dbReference>
<dbReference type="GO" id="GO:0008270">
    <property type="term" value="F:zinc ion binding"/>
    <property type="evidence" value="ECO:0007669"/>
    <property type="project" value="UniProtKB-KW"/>
</dbReference>
<accession>A0A4P1RRD9</accession>
<dbReference type="GO" id="GO:0003723">
    <property type="term" value="F:RNA binding"/>
    <property type="evidence" value="ECO:0007669"/>
    <property type="project" value="UniProtKB-KW"/>
</dbReference>
<evidence type="ECO:0000256" key="6">
    <source>
        <dbReference type="PROSITE-ProRule" id="PRU00723"/>
    </source>
</evidence>
<dbReference type="SUPFAM" id="SSF90229">
    <property type="entry name" value="CCCH zinc finger"/>
    <property type="match status" value="1"/>
</dbReference>
<dbReference type="SMART" id="SM00356">
    <property type="entry name" value="ZnF_C3H1"/>
    <property type="match status" value="1"/>
</dbReference>
<proteinExistence type="predicted"/>
<sequence length="304" mass="34653">MSIWDYTRILLDKIQKFEPEYAGKIIGYFLSQDNCEQEMAKLASYHDYYIREVAFKAKMYLQSFAARPVMLPISPPLNPQQGFSHFSVISPRTPTSLPGFQVPSPSWDQLSVSRTNLELMAINSLDSMTRLTRQTELLSLENHIDSLDTETGGIAHDYFGLEASAAGFGVKTSRRLSSLSGFRVKTCHYFNKGFCRHGSSCRYYHGQVVSESFPQMYGNDAMTEDQMFSPRSLAQLEAEIVDLMKSRRGRPLSIALLPTAYQDKYNRMLKFDGYLTESQRHGKSGYSLTKLLVRLKNSIQLIQR</sequence>
<protein>
    <recommendedName>
        <fullName evidence="7">C3H1-type domain-containing protein</fullName>
    </recommendedName>
</protein>
<dbReference type="EMBL" id="CM007362">
    <property type="protein sequence ID" value="OIW16393.1"/>
    <property type="molecule type" value="Genomic_DNA"/>
</dbReference>
<evidence type="ECO:0000256" key="3">
    <source>
        <dbReference type="ARBA" id="ARBA00022833"/>
    </source>
</evidence>
<evidence type="ECO:0000256" key="5">
    <source>
        <dbReference type="ARBA" id="ARBA00023125"/>
    </source>
</evidence>
<reference evidence="8 9" key="1">
    <citation type="journal article" date="2017" name="Plant Biotechnol. J.">
        <title>A comprehensive draft genome sequence for lupin (Lupinus angustifolius), an emerging health food: insights into plant-microbe interactions and legume evolution.</title>
        <authorList>
            <person name="Hane J.K."/>
            <person name="Ming Y."/>
            <person name="Kamphuis L.G."/>
            <person name="Nelson M.N."/>
            <person name="Garg G."/>
            <person name="Atkins C.A."/>
            <person name="Bayer P.E."/>
            <person name="Bravo A."/>
            <person name="Bringans S."/>
            <person name="Cannon S."/>
            <person name="Edwards D."/>
            <person name="Foley R."/>
            <person name="Gao L.L."/>
            <person name="Harrison M.J."/>
            <person name="Huang W."/>
            <person name="Hurgobin B."/>
            <person name="Li S."/>
            <person name="Liu C.W."/>
            <person name="McGrath A."/>
            <person name="Morahan G."/>
            <person name="Murray J."/>
            <person name="Weller J."/>
            <person name="Jian J."/>
            <person name="Singh K.B."/>
        </authorList>
    </citation>
    <scope>NUCLEOTIDE SEQUENCE [LARGE SCALE GENOMIC DNA]</scope>
    <source>
        <strain evidence="9">cv. Tanjil</strain>
        <tissue evidence="8">Whole plant</tissue>
    </source>
</reference>
<dbReference type="PANTHER" id="PTHR24009">
    <property type="entry name" value="RNA-BINDING (RRM/RBD/RNP MOTIFS)"/>
    <property type="match status" value="1"/>
</dbReference>
<name>A0A4P1RRD9_LUPAN</name>
<dbReference type="Gene3D" id="4.10.1000.10">
    <property type="entry name" value="Zinc finger, CCCH-type"/>
    <property type="match status" value="1"/>
</dbReference>
<dbReference type="PANTHER" id="PTHR24009:SF0">
    <property type="entry name" value="ZINC FINGER CCCH DOMAIN-CONTAINING PROTEIN 18"/>
    <property type="match status" value="1"/>
</dbReference>
<dbReference type="Gramene" id="OIW16393">
    <property type="protein sequence ID" value="OIW16393"/>
    <property type="gene ID" value="TanjilG_19109"/>
</dbReference>
<dbReference type="Pfam" id="PF23182">
    <property type="entry name" value="PABC_AtC3H46"/>
    <property type="match status" value="1"/>
</dbReference>
<dbReference type="Proteomes" id="UP000188354">
    <property type="component" value="Chromosome LG02"/>
</dbReference>
<evidence type="ECO:0000313" key="9">
    <source>
        <dbReference type="Proteomes" id="UP000188354"/>
    </source>
</evidence>
<keyword evidence="5" id="KW-0238">DNA-binding</keyword>
<evidence type="ECO:0000259" key="7">
    <source>
        <dbReference type="PROSITE" id="PS50103"/>
    </source>
</evidence>
<keyword evidence="9" id="KW-1185">Reference proteome</keyword>
<dbReference type="STRING" id="3871.A0A4P1RRD9"/>
<dbReference type="AlphaFoldDB" id="A0A4P1RRD9"/>
<feature type="domain" description="C3H1-type" evidence="7">
    <location>
        <begin position="181"/>
        <end position="208"/>
    </location>
</feature>
<dbReference type="Pfam" id="PF00642">
    <property type="entry name" value="zf-CCCH"/>
    <property type="match status" value="1"/>
</dbReference>
<evidence type="ECO:0000313" key="8">
    <source>
        <dbReference type="EMBL" id="OIW16393.1"/>
    </source>
</evidence>
<dbReference type="InterPro" id="IPR036855">
    <property type="entry name" value="Znf_CCCH_sf"/>
</dbReference>
<dbReference type="KEGG" id="lang:109342111"/>
<evidence type="ECO:0000256" key="2">
    <source>
        <dbReference type="ARBA" id="ARBA00022771"/>
    </source>
</evidence>
<evidence type="ECO:0000256" key="4">
    <source>
        <dbReference type="ARBA" id="ARBA00022884"/>
    </source>
</evidence>
<dbReference type="OrthoDB" id="1914176at2759"/>
<dbReference type="InterPro" id="IPR056276">
    <property type="entry name" value="AtC3H46-like_PABC-like"/>
</dbReference>
<keyword evidence="2 6" id="KW-0863">Zinc-finger</keyword>
<keyword evidence="3 6" id="KW-0862">Zinc</keyword>
<keyword evidence="1 6" id="KW-0479">Metal-binding</keyword>
<dbReference type="PROSITE" id="PS50103">
    <property type="entry name" value="ZF_C3H1"/>
    <property type="match status" value="1"/>
</dbReference>
<gene>
    <name evidence="8" type="ORF">TanjilG_19109</name>
</gene>
<evidence type="ECO:0000256" key="1">
    <source>
        <dbReference type="ARBA" id="ARBA00022723"/>
    </source>
</evidence>
<feature type="zinc finger region" description="C3H1-type" evidence="6">
    <location>
        <begin position="181"/>
        <end position="208"/>
    </location>
</feature>
<organism evidence="8 9">
    <name type="scientific">Lupinus angustifolius</name>
    <name type="common">Narrow-leaved blue lupine</name>
    <dbReference type="NCBI Taxonomy" id="3871"/>
    <lineage>
        <taxon>Eukaryota</taxon>
        <taxon>Viridiplantae</taxon>
        <taxon>Streptophyta</taxon>
        <taxon>Embryophyta</taxon>
        <taxon>Tracheophyta</taxon>
        <taxon>Spermatophyta</taxon>
        <taxon>Magnoliopsida</taxon>
        <taxon>eudicotyledons</taxon>
        <taxon>Gunneridae</taxon>
        <taxon>Pentapetalae</taxon>
        <taxon>rosids</taxon>
        <taxon>fabids</taxon>
        <taxon>Fabales</taxon>
        <taxon>Fabaceae</taxon>
        <taxon>Papilionoideae</taxon>
        <taxon>50 kb inversion clade</taxon>
        <taxon>genistoids sensu lato</taxon>
        <taxon>core genistoids</taxon>
        <taxon>Genisteae</taxon>
        <taxon>Lupinus</taxon>
    </lineage>
</organism>
<keyword evidence="4" id="KW-0694">RNA-binding</keyword>